<dbReference type="RefSeq" id="XP_025419422.1">
    <property type="nucleotide sequence ID" value="XM_025563637.1"/>
</dbReference>
<gene>
    <name evidence="3" type="primary">LOC112689783</name>
</gene>
<dbReference type="GeneID" id="112689783"/>
<dbReference type="OrthoDB" id="7493886at2759"/>
<dbReference type="Proteomes" id="UP000694846">
    <property type="component" value="Unplaced"/>
</dbReference>
<feature type="region of interest" description="Disordered" evidence="1">
    <location>
        <begin position="138"/>
        <end position="198"/>
    </location>
</feature>
<sequence>MWHRVSRFPQDGIRKRYGRIYEGQKETSTSRRSETGSRVGVVKPTQFGSDPSPMIQLDDLPPRSPPPPPPKPTRGPGEKTSSSRDHQDPFTQPHFFDFAPTYMQEYDFDDEAGIYHLIASETRYAEVPLTVLLTQNDPSFPEKPAPKFKPMPQNKPASKGNPMDRPAPTTKEGNPTAKDSSTAKGVPGAQTAPKTQRISINESVNWAQNMYGAQTIPGTNRKKDDHDHEFLGKLRITRIWSLTEHVEYFV</sequence>
<feature type="compositionally biased region" description="Basic and acidic residues" evidence="1">
    <location>
        <begin position="22"/>
        <end position="35"/>
    </location>
</feature>
<evidence type="ECO:0000256" key="1">
    <source>
        <dbReference type="SAM" id="MobiDB-lite"/>
    </source>
</evidence>
<reference evidence="3" key="1">
    <citation type="submission" date="2025-08" db="UniProtKB">
        <authorList>
            <consortium name="RefSeq"/>
        </authorList>
    </citation>
    <scope>IDENTIFICATION</scope>
    <source>
        <tissue evidence="3">Whole body</tissue>
    </source>
</reference>
<accession>A0A8B8G9C3</accession>
<keyword evidence="2" id="KW-1185">Reference proteome</keyword>
<protein>
    <submittedName>
        <fullName evidence="3">Uncharacterized protein LOC112689783</fullName>
    </submittedName>
</protein>
<feature type="compositionally biased region" description="Pro residues" evidence="1">
    <location>
        <begin position="62"/>
        <end position="73"/>
    </location>
</feature>
<feature type="region of interest" description="Disordered" evidence="1">
    <location>
        <begin position="1"/>
        <end position="95"/>
    </location>
</feature>
<feature type="compositionally biased region" description="Polar residues" evidence="1">
    <location>
        <begin position="171"/>
        <end position="183"/>
    </location>
</feature>
<organism evidence="2 3">
    <name type="scientific">Sipha flava</name>
    <name type="common">yellow sugarcane aphid</name>
    <dbReference type="NCBI Taxonomy" id="143950"/>
    <lineage>
        <taxon>Eukaryota</taxon>
        <taxon>Metazoa</taxon>
        <taxon>Ecdysozoa</taxon>
        <taxon>Arthropoda</taxon>
        <taxon>Hexapoda</taxon>
        <taxon>Insecta</taxon>
        <taxon>Pterygota</taxon>
        <taxon>Neoptera</taxon>
        <taxon>Paraneoptera</taxon>
        <taxon>Hemiptera</taxon>
        <taxon>Sternorrhyncha</taxon>
        <taxon>Aphidomorpha</taxon>
        <taxon>Aphidoidea</taxon>
        <taxon>Aphididae</taxon>
        <taxon>Sipha</taxon>
    </lineage>
</organism>
<name>A0A8B8G9C3_9HEMI</name>
<evidence type="ECO:0000313" key="2">
    <source>
        <dbReference type="Proteomes" id="UP000694846"/>
    </source>
</evidence>
<proteinExistence type="predicted"/>
<evidence type="ECO:0000313" key="3">
    <source>
        <dbReference type="RefSeq" id="XP_025419422.1"/>
    </source>
</evidence>
<dbReference type="AlphaFoldDB" id="A0A8B8G9C3"/>